<keyword evidence="3" id="KW-0472">Membrane</keyword>
<feature type="domain" description="Laminin G" evidence="4">
    <location>
        <begin position="170"/>
        <end position="336"/>
    </location>
</feature>
<evidence type="ECO:0000256" key="2">
    <source>
        <dbReference type="PROSITE-ProRule" id="PRU00076"/>
    </source>
</evidence>
<dbReference type="Gene3D" id="2.10.25.10">
    <property type="entry name" value="Laminin"/>
    <property type="match status" value="2"/>
</dbReference>
<dbReference type="InterPro" id="IPR013320">
    <property type="entry name" value="ConA-like_dom_sf"/>
</dbReference>
<accession>A0A0N4TK30</accession>
<dbReference type="SUPFAM" id="SSF49899">
    <property type="entry name" value="Concanavalin A-like lectins/glucanases"/>
    <property type="match status" value="4"/>
</dbReference>
<sequence>MYVTCTVVYLYTWLLIAVLPPLNISMLQQSYYRLPLFLLLFIVTSLFLSGKTAFSVTNLTLVDGLNCGEQSFSASSADLGFLHIIQRIAILGPSSLFYVYIDISDDHTAKIQLRTPNGSPLILYSSLSATASEWQTLDVLTKRIYVAPVYSSDTDIIPTVVITACKYSTPISYFNDNMYSVDTHKAGIVSTYENNLIVVFRTFENGIFVFSMMEQGDLLIAQIVHGKIFIIFDFGSFTQTTISGGTALNDGEWHEIRWIHQFDSVQLYVDGVIMNTTVPSGLYRKLDFDAKIHVAGRPTDDIITGIESSYHGCFARVMLNNIDLLAETPRSLRKDCQMPKSQPMTIMTGGYALIPFSFLPFSIEFRILPQSSSILLLTDAKNKSLAQISFNRKGLLVLTLFANMSEVEQLPHSGKVVNDGSWHSLSLMIWGARLHVDVDSYTIFLLEGNVVRNLAKQLTNFHLSAIGCYRSATVAFKSSNVIGNVTLDACHFQERCLPNPCENHAICEQISLNDFHCKCRGSYYGKKCHATQMYHSCEEFFVKNPHIKTKNVTIDLDGGNPLEPFMVQCEQNFKDYGDTKIISKIFHQFGNNDIAITGDNEPGSIKRSFDYGITIDQLNHFIDGFETCVQYMRYECRGGAKLMSYGVERRPSSWYSTRNGQHAMQWGDALPYSRMCQCASNSSCIDNRMCNCDSGEDSVDEGYNPHMQLLPVMNLYLGGTTDTSSINVFIGPLICSQRHVFNGITFLNRNARLAGSQALFGSVMDLEFQIRMSHARMTIFIWESLNGQRWYQLDVGDGHLVGQVVSGSKAFEIKSKMRVNDNRWHRVYWEVNINGMMLNVDNESNSVDVYVVPPDVYTWVIGSRTERGLSGFAGQIRNMYLRGNEILLRTLVRKQGRGMRGIELGEKGTCKLDDCLNHGQCIEFYDSHKCNCNNTPFIGQRCDQDVGIFVPKGSELMIPWQHPAQISSCFRIAVQSFSSNYSLIRAKALFADCQFNLTINQKGYLELSVFDGFFFHYKAADTIHKFDDNELTDVNFCAENNEFTLQINDEVVFHLTGNWSFFVQFNVWKFVDKNFTGCLMRLKVGVAFPLKDPSSSRFLYRGGVRFEGCSYNYMFFNQVLEQEGKSLLYNTHINAITEPRISSLTLALIIGAVTGCFFFLLILTVVICWIRNQPDGVYKTNEDILAYCSPNRPEDPLVAINYVNREYFC</sequence>
<dbReference type="WBParaSite" id="BPAG_0000867801-mRNA-1">
    <property type="protein sequence ID" value="BPAG_0000867801-mRNA-1"/>
    <property type="gene ID" value="BPAG_0000867801"/>
</dbReference>
<feature type="domain" description="EGF-like" evidence="5">
    <location>
        <begin position="492"/>
        <end position="529"/>
    </location>
</feature>
<dbReference type="InterPro" id="IPR001791">
    <property type="entry name" value="Laminin_G"/>
</dbReference>
<dbReference type="PROSITE" id="PS50026">
    <property type="entry name" value="EGF_3"/>
    <property type="match status" value="2"/>
</dbReference>
<dbReference type="Proteomes" id="UP000278627">
    <property type="component" value="Unassembled WGS sequence"/>
</dbReference>
<reference evidence="8" key="1">
    <citation type="submission" date="2017-02" db="UniProtKB">
        <authorList>
            <consortium name="WormBaseParasite"/>
        </authorList>
    </citation>
    <scope>IDENTIFICATION</scope>
</reference>
<organism evidence="8">
    <name type="scientific">Brugia pahangi</name>
    <name type="common">Filarial nematode worm</name>
    <dbReference type="NCBI Taxonomy" id="6280"/>
    <lineage>
        <taxon>Eukaryota</taxon>
        <taxon>Metazoa</taxon>
        <taxon>Ecdysozoa</taxon>
        <taxon>Nematoda</taxon>
        <taxon>Chromadorea</taxon>
        <taxon>Rhabditida</taxon>
        <taxon>Spirurina</taxon>
        <taxon>Spiruromorpha</taxon>
        <taxon>Filarioidea</taxon>
        <taxon>Onchocercidae</taxon>
        <taxon>Brugia</taxon>
    </lineage>
</organism>
<reference evidence="6 7" key="2">
    <citation type="submission" date="2018-11" db="EMBL/GenBank/DDBJ databases">
        <authorList>
            <consortium name="Pathogen Informatics"/>
        </authorList>
    </citation>
    <scope>NUCLEOTIDE SEQUENCE [LARGE SCALE GENOMIC DNA]</scope>
</reference>
<evidence type="ECO:0000259" key="4">
    <source>
        <dbReference type="PROSITE" id="PS50025"/>
    </source>
</evidence>
<dbReference type="InterPro" id="IPR000742">
    <property type="entry name" value="EGF"/>
</dbReference>
<feature type="transmembrane region" description="Helical" evidence="3">
    <location>
        <begin position="1144"/>
        <end position="1170"/>
    </location>
</feature>
<keyword evidence="3" id="KW-0812">Transmembrane</keyword>
<dbReference type="EMBL" id="UZAD01013138">
    <property type="protein sequence ID" value="VDN89826.1"/>
    <property type="molecule type" value="Genomic_DNA"/>
</dbReference>
<dbReference type="SMART" id="SM00282">
    <property type="entry name" value="LamG"/>
    <property type="match status" value="2"/>
</dbReference>
<evidence type="ECO:0000256" key="3">
    <source>
        <dbReference type="SAM" id="Phobius"/>
    </source>
</evidence>
<dbReference type="InterPro" id="IPR050372">
    <property type="entry name" value="Neurexin-related_CASP"/>
</dbReference>
<keyword evidence="2" id="KW-0245">EGF-like domain</keyword>
<evidence type="ECO:0000256" key="1">
    <source>
        <dbReference type="ARBA" id="ARBA00023157"/>
    </source>
</evidence>
<dbReference type="PANTHER" id="PTHR15036">
    <property type="entry name" value="PIKACHURIN-LIKE PROTEIN"/>
    <property type="match status" value="1"/>
</dbReference>
<dbReference type="PROSITE" id="PS50025">
    <property type="entry name" value="LAM_G_DOMAIN"/>
    <property type="match status" value="2"/>
</dbReference>
<feature type="disulfide bond" evidence="2">
    <location>
        <begin position="519"/>
        <end position="528"/>
    </location>
</feature>
<keyword evidence="3" id="KW-1133">Transmembrane helix</keyword>
<evidence type="ECO:0000313" key="6">
    <source>
        <dbReference type="EMBL" id="VDN89826.1"/>
    </source>
</evidence>
<keyword evidence="1 2" id="KW-1015">Disulfide bond</keyword>
<name>A0A0N4TK30_BRUPA</name>
<keyword evidence="7" id="KW-1185">Reference proteome</keyword>
<feature type="transmembrane region" description="Helical" evidence="3">
    <location>
        <begin position="36"/>
        <end position="61"/>
    </location>
</feature>
<evidence type="ECO:0000313" key="7">
    <source>
        <dbReference type="Proteomes" id="UP000278627"/>
    </source>
</evidence>
<dbReference type="PANTHER" id="PTHR15036:SF49">
    <property type="entry name" value="AXOTACTIN"/>
    <property type="match status" value="1"/>
</dbReference>
<dbReference type="GO" id="GO:0016020">
    <property type="term" value="C:membrane"/>
    <property type="evidence" value="ECO:0007669"/>
    <property type="project" value="UniProtKB-SubCell"/>
</dbReference>
<proteinExistence type="predicted"/>
<dbReference type="CDD" id="cd00110">
    <property type="entry name" value="LamG"/>
    <property type="match status" value="2"/>
</dbReference>
<dbReference type="PROSITE" id="PS00022">
    <property type="entry name" value="EGF_1"/>
    <property type="match status" value="1"/>
</dbReference>
<gene>
    <name evidence="6" type="ORF">BPAG_LOCUS8640</name>
</gene>
<protein>
    <submittedName>
        <fullName evidence="8">Neurexin-4</fullName>
    </submittedName>
</protein>
<dbReference type="Gene3D" id="2.60.120.200">
    <property type="match status" value="3"/>
</dbReference>
<dbReference type="Gene3D" id="2.60.120.1000">
    <property type="match status" value="1"/>
</dbReference>
<dbReference type="SMART" id="SM00181">
    <property type="entry name" value="EGF"/>
    <property type="match status" value="2"/>
</dbReference>
<comment type="caution">
    <text evidence="2">Lacks conserved residue(s) required for the propagation of feature annotation.</text>
</comment>
<dbReference type="AlphaFoldDB" id="A0A0N4TK30"/>
<evidence type="ECO:0000259" key="5">
    <source>
        <dbReference type="PROSITE" id="PS50026"/>
    </source>
</evidence>
<feature type="domain" description="EGF-like" evidence="5">
    <location>
        <begin position="906"/>
        <end position="943"/>
    </location>
</feature>
<dbReference type="CDD" id="cd00054">
    <property type="entry name" value="EGF_CA"/>
    <property type="match status" value="1"/>
</dbReference>
<dbReference type="Pfam" id="PF02210">
    <property type="entry name" value="Laminin_G_2"/>
    <property type="match status" value="2"/>
</dbReference>
<dbReference type="STRING" id="6280.A0A0N4TK30"/>
<feature type="transmembrane region" description="Helical" evidence="3">
    <location>
        <begin position="6"/>
        <end position="24"/>
    </location>
</feature>
<feature type="domain" description="Laminin G" evidence="4">
    <location>
        <begin position="736"/>
        <end position="910"/>
    </location>
</feature>
<evidence type="ECO:0000313" key="8">
    <source>
        <dbReference type="WBParaSite" id="BPAG_0000867801-mRNA-1"/>
    </source>
</evidence>